<accession>A0AAV4C1V9</accession>
<feature type="non-terminal residue" evidence="2">
    <location>
        <position position="51"/>
    </location>
</feature>
<name>A0AAV4C1V9_9GAST</name>
<feature type="compositionally biased region" description="Basic and acidic residues" evidence="1">
    <location>
        <begin position="1"/>
        <end position="10"/>
    </location>
</feature>
<comment type="caution">
    <text evidence="2">The sequence shown here is derived from an EMBL/GenBank/DDBJ whole genome shotgun (WGS) entry which is preliminary data.</text>
</comment>
<dbReference type="Proteomes" id="UP000735302">
    <property type="component" value="Unassembled WGS sequence"/>
</dbReference>
<keyword evidence="3" id="KW-1185">Reference proteome</keyword>
<dbReference type="EMBL" id="BLXT01005738">
    <property type="protein sequence ID" value="GFO25262.1"/>
    <property type="molecule type" value="Genomic_DNA"/>
</dbReference>
<proteinExistence type="predicted"/>
<sequence>MESSEGEHPKARSTSGSIKMKRQSSHKSSTKNKKKELKKDSLQEAPDHQKQ</sequence>
<organism evidence="2 3">
    <name type="scientific">Plakobranchus ocellatus</name>
    <dbReference type="NCBI Taxonomy" id="259542"/>
    <lineage>
        <taxon>Eukaryota</taxon>
        <taxon>Metazoa</taxon>
        <taxon>Spiralia</taxon>
        <taxon>Lophotrochozoa</taxon>
        <taxon>Mollusca</taxon>
        <taxon>Gastropoda</taxon>
        <taxon>Heterobranchia</taxon>
        <taxon>Euthyneura</taxon>
        <taxon>Panpulmonata</taxon>
        <taxon>Sacoglossa</taxon>
        <taxon>Placobranchoidea</taxon>
        <taxon>Plakobranchidae</taxon>
        <taxon>Plakobranchus</taxon>
    </lineage>
</organism>
<feature type="region of interest" description="Disordered" evidence="1">
    <location>
        <begin position="1"/>
        <end position="51"/>
    </location>
</feature>
<evidence type="ECO:0000256" key="1">
    <source>
        <dbReference type="SAM" id="MobiDB-lite"/>
    </source>
</evidence>
<evidence type="ECO:0000313" key="3">
    <source>
        <dbReference type="Proteomes" id="UP000735302"/>
    </source>
</evidence>
<evidence type="ECO:0000313" key="2">
    <source>
        <dbReference type="EMBL" id="GFO25262.1"/>
    </source>
</evidence>
<reference evidence="2 3" key="1">
    <citation type="journal article" date="2021" name="Elife">
        <title>Chloroplast acquisition without the gene transfer in kleptoplastic sea slugs, Plakobranchus ocellatus.</title>
        <authorList>
            <person name="Maeda T."/>
            <person name="Takahashi S."/>
            <person name="Yoshida T."/>
            <person name="Shimamura S."/>
            <person name="Takaki Y."/>
            <person name="Nagai Y."/>
            <person name="Toyoda A."/>
            <person name="Suzuki Y."/>
            <person name="Arimoto A."/>
            <person name="Ishii H."/>
            <person name="Satoh N."/>
            <person name="Nishiyama T."/>
            <person name="Hasebe M."/>
            <person name="Maruyama T."/>
            <person name="Minagawa J."/>
            <person name="Obokata J."/>
            <person name="Shigenobu S."/>
        </authorList>
    </citation>
    <scope>NUCLEOTIDE SEQUENCE [LARGE SCALE GENOMIC DNA]</scope>
</reference>
<protein>
    <submittedName>
        <fullName evidence="2">Uncharacterized protein</fullName>
    </submittedName>
</protein>
<dbReference type="AlphaFoldDB" id="A0AAV4C1V9"/>
<gene>
    <name evidence="2" type="ORF">PoB_005176700</name>
</gene>
<feature type="compositionally biased region" description="Basic residues" evidence="1">
    <location>
        <begin position="19"/>
        <end position="36"/>
    </location>
</feature>
<feature type="compositionally biased region" description="Basic and acidic residues" evidence="1">
    <location>
        <begin position="37"/>
        <end position="51"/>
    </location>
</feature>